<dbReference type="Gene3D" id="3.30.2020.10">
    <property type="entry name" value="NE0471-like N-terminal domain"/>
    <property type="match status" value="1"/>
</dbReference>
<dbReference type="SUPFAM" id="SSF143880">
    <property type="entry name" value="NE0471 N-terminal domain-like"/>
    <property type="match status" value="1"/>
</dbReference>
<keyword evidence="2" id="KW-1185">Reference proteome</keyword>
<dbReference type="Pfam" id="PF10387">
    <property type="entry name" value="DUF2442"/>
    <property type="match status" value="1"/>
</dbReference>
<dbReference type="AlphaFoldDB" id="A0A1A8XZE6"/>
<dbReference type="EMBL" id="FLQX01000168">
    <property type="protein sequence ID" value="SBT10091.1"/>
    <property type="molecule type" value="Genomic_DNA"/>
</dbReference>
<dbReference type="Proteomes" id="UP000199169">
    <property type="component" value="Unassembled WGS sequence"/>
</dbReference>
<protein>
    <recommendedName>
        <fullName evidence="3">DUF2442 domain-containing protein</fullName>
    </recommendedName>
</protein>
<gene>
    <name evidence="1" type="ORF">ACCAA_870003</name>
</gene>
<dbReference type="RefSeq" id="WP_186409190.1">
    <property type="nucleotide sequence ID" value="NZ_FLQX01000168.1"/>
</dbReference>
<proteinExistence type="predicted"/>
<reference evidence="1 2" key="1">
    <citation type="submission" date="2016-06" db="EMBL/GenBank/DDBJ databases">
        <authorList>
            <person name="Kjaerup R.B."/>
            <person name="Dalgaard T.S."/>
            <person name="Juul-Madsen H.R."/>
        </authorList>
    </citation>
    <scope>NUCLEOTIDE SEQUENCE [LARGE SCALE GENOMIC DNA]</scope>
    <source>
        <strain evidence="1">3</strain>
    </source>
</reference>
<evidence type="ECO:0000313" key="2">
    <source>
        <dbReference type="Proteomes" id="UP000199169"/>
    </source>
</evidence>
<accession>A0A1A8XZE6</accession>
<dbReference type="STRING" id="1860102.ACCAA_870003"/>
<evidence type="ECO:0008006" key="3">
    <source>
        <dbReference type="Google" id="ProtNLM"/>
    </source>
</evidence>
<organism evidence="1 2">
    <name type="scientific">Candidatus Accumulibacter aalborgensis</name>
    <dbReference type="NCBI Taxonomy" id="1860102"/>
    <lineage>
        <taxon>Bacteria</taxon>
        <taxon>Pseudomonadati</taxon>
        <taxon>Pseudomonadota</taxon>
        <taxon>Betaproteobacteria</taxon>
        <taxon>Candidatus Accumulibacter</taxon>
    </lineage>
</organism>
<sequence>MYWDALIVKPLADYRIYVELKGGRKGVFDMKPYLAHGVFRELRNVPYFNQVGIVFGAVTWPNEQDIAPETLLAEMVPLESATASGETLQRDASQGRR</sequence>
<dbReference type="InterPro" id="IPR036782">
    <property type="entry name" value="NE0471-like_N"/>
</dbReference>
<dbReference type="InterPro" id="IPR018841">
    <property type="entry name" value="DUF2442"/>
</dbReference>
<evidence type="ECO:0000313" key="1">
    <source>
        <dbReference type="EMBL" id="SBT10091.1"/>
    </source>
</evidence>
<name>A0A1A8XZE6_9PROT</name>